<evidence type="ECO:0000256" key="1">
    <source>
        <dbReference type="SAM" id="SignalP"/>
    </source>
</evidence>
<name>A0A6L5XD72_9BACT</name>
<keyword evidence="3" id="KW-1185">Reference proteome</keyword>
<accession>A0A6L5XD72</accession>
<feature type="chain" id="PRO_5026839095" description="Lipoprotein" evidence="1">
    <location>
        <begin position="22"/>
        <end position="281"/>
    </location>
</feature>
<dbReference type="AlphaFoldDB" id="A0A6L5XD72"/>
<sequence>MKKLLSLLAVMAMLMGFTACGDDNNEPLAPTSSTTSIESLNVKTVTAGNVSNESSCATDITVDPSKGTVSLTFKGISFSSRMPAVTFSLEGMKYTTGKNSRTEYHFTASTLTPMPGYTVTNVDGYANPKDGVLYVSYVVNNTWTVNISSQLYYSALSDGKFSYSTTNEKYITYFLYQANSAWKGDIKMFNIQFAPQMPTLKQIRIPLAGVTITPTATGYSMSGTDIVPYYTTGTTEAPMKDRTITDLTGSVDLVTKKYTLQFTCFGLTVSYNGSLYYPANN</sequence>
<keyword evidence="1" id="KW-0732">Signal</keyword>
<dbReference type="EMBL" id="VULT01000010">
    <property type="protein sequence ID" value="MSS17597.1"/>
    <property type="molecule type" value="Genomic_DNA"/>
</dbReference>
<comment type="caution">
    <text evidence="2">The sequence shown here is derived from an EMBL/GenBank/DDBJ whole genome shotgun (WGS) entry which is preliminary data.</text>
</comment>
<reference evidence="2 3" key="1">
    <citation type="submission" date="2019-08" db="EMBL/GenBank/DDBJ databases">
        <title>In-depth cultivation of the pig gut microbiome towards novel bacterial diversity and tailored functional studies.</title>
        <authorList>
            <person name="Wylensek D."/>
            <person name="Hitch T.C.A."/>
            <person name="Clavel T."/>
        </authorList>
    </citation>
    <scope>NUCLEOTIDE SEQUENCE [LARGE SCALE GENOMIC DNA]</scope>
    <source>
        <strain evidence="2 3">Oil-RF-744-WCA-WT-10</strain>
    </source>
</reference>
<organism evidence="2 3">
    <name type="scientific">Sodaliphilus pleomorphus</name>
    <dbReference type="NCBI Taxonomy" id="2606626"/>
    <lineage>
        <taxon>Bacteria</taxon>
        <taxon>Pseudomonadati</taxon>
        <taxon>Bacteroidota</taxon>
        <taxon>Bacteroidia</taxon>
        <taxon>Bacteroidales</taxon>
        <taxon>Muribaculaceae</taxon>
        <taxon>Sodaliphilus</taxon>
    </lineage>
</organism>
<feature type="signal peptide" evidence="1">
    <location>
        <begin position="1"/>
        <end position="21"/>
    </location>
</feature>
<evidence type="ECO:0000313" key="2">
    <source>
        <dbReference type="EMBL" id="MSS17597.1"/>
    </source>
</evidence>
<proteinExistence type="predicted"/>
<dbReference type="RefSeq" id="WP_154328566.1">
    <property type="nucleotide sequence ID" value="NZ_CP045696.1"/>
</dbReference>
<evidence type="ECO:0000313" key="3">
    <source>
        <dbReference type="Proteomes" id="UP000483362"/>
    </source>
</evidence>
<dbReference type="PROSITE" id="PS51257">
    <property type="entry name" value="PROKAR_LIPOPROTEIN"/>
    <property type="match status" value="1"/>
</dbReference>
<gene>
    <name evidence="2" type="ORF">FYJ29_07490</name>
</gene>
<evidence type="ECO:0008006" key="4">
    <source>
        <dbReference type="Google" id="ProtNLM"/>
    </source>
</evidence>
<dbReference type="Proteomes" id="UP000483362">
    <property type="component" value="Unassembled WGS sequence"/>
</dbReference>
<protein>
    <recommendedName>
        <fullName evidence="4">Lipoprotein</fullName>
    </recommendedName>
</protein>